<evidence type="ECO:0000256" key="2">
    <source>
        <dbReference type="ARBA" id="ARBA00022475"/>
    </source>
</evidence>
<dbReference type="AlphaFoldDB" id="A0A7X0VCT6"/>
<organism evidence="7 8">
    <name type="scientific">Cohnella nanjingensis</name>
    <dbReference type="NCBI Taxonomy" id="1387779"/>
    <lineage>
        <taxon>Bacteria</taxon>
        <taxon>Bacillati</taxon>
        <taxon>Bacillota</taxon>
        <taxon>Bacilli</taxon>
        <taxon>Bacillales</taxon>
        <taxon>Paenibacillaceae</taxon>
        <taxon>Cohnella</taxon>
    </lineage>
</organism>
<comment type="caution">
    <text evidence="7">The sequence shown here is derived from an EMBL/GenBank/DDBJ whole genome shotgun (WGS) entry which is preliminary data.</text>
</comment>
<dbReference type="PANTHER" id="PTHR23513">
    <property type="entry name" value="INTEGRAL MEMBRANE EFFLUX PROTEIN-RELATED"/>
    <property type="match status" value="1"/>
</dbReference>
<dbReference type="Pfam" id="PF07690">
    <property type="entry name" value="MFS_1"/>
    <property type="match status" value="1"/>
</dbReference>
<name>A0A7X0VCT6_9BACL</name>
<evidence type="ECO:0000256" key="6">
    <source>
        <dbReference type="SAM" id="Phobius"/>
    </source>
</evidence>
<dbReference type="InterPro" id="IPR011701">
    <property type="entry name" value="MFS"/>
</dbReference>
<dbReference type="EMBL" id="JACJVP010000001">
    <property type="protein sequence ID" value="MBB6669262.1"/>
    <property type="molecule type" value="Genomic_DNA"/>
</dbReference>
<keyword evidence="2" id="KW-1003">Cell membrane</keyword>
<feature type="transmembrane region" description="Helical" evidence="6">
    <location>
        <begin position="287"/>
        <end position="305"/>
    </location>
</feature>
<feature type="transmembrane region" description="Helical" evidence="6">
    <location>
        <begin position="227"/>
        <end position="248"/>
    </location>
</feature>
<evidence type="ECO:0000256" key="5">
    <source>
        <dbReference type="ARBA" id="ARBA00023136"/>
    </source>
</evidence>
<protein>
    <submittedName>
        <fullName evidence="7">MFS transporter</fullName>
    </submittedName>
</protein>
<keyword evidence="5 6" id="KW-0472">Membrane</keyword>
<dbReference type="GO" id="GO:0022857">
    <property type="term" value="F:transmembrane transporter activity"/>
    <property type="evidence" value="ECO:0007669"/>
    <property type="project" value="InterPro"/>
</dbReference>
<evidence type="ECO:0000313" key="7">
    <source>
        <dbReference type="EMBL" id="MBB6669262.1"/>
    </source>
</evidence>
<feature type="transmembrane region" description="Helical" evidence="6">
    <location>
        <begin position="7"/>
        <end position="33"/>
    </location>
</feature>
<feature type="transmembrane region" description="Helical" evidence="6">
    <location>
        <begin position="82"/>
        <end position="109"/>
    </location>
</feature>
<evidence type="ECO:0000313" key="8">
    <source>
        <dbReference type="Proteomes" id="UP000547209"/>
    </source>
</evidence>
<feature type="transmembrane region" description="Helical" evidence="6">
    <location>
        <begin position="260"/>
        <end position="280"/>
    </location>
</feature>
<keyword evidence="3 6" id="KW-0812">Transmembrane</keyword>
<keyword evidence="4 6" id="KW-1133">Transmembrane helix</keyword>
<dbReference type="GO" id="GO:0005886">
    <property type="term" value="C:plasma membrane"/>
    <property type="evidence" value="ECO:0007669"/>
    <property type="project" value="UniProtKB-SubCell"/>
</dbReference>
<reference evidence="7 8" key="1">
    <citation type="submission" date="2020-08" db="EMBL/GenBank/DDBJ databases">
        <title>Cohnella phylogeny.</title>
        <authorList>
            <person name="Dunlap C."/>
        </authorList>
    </citation>
    <scope>NUCLEOTIDE SEQUENCE [LARGE SCALE GENOMIC DNA]</scope>
    <source>
        <strain evidence="7 8">DSM 28246</strain>
    </source>
</reference>
<dbReference type="PANTHER" id="PTHR23513:SF19">
    <property type="entry name" value="MAJOR FACILITATOR SUPERFAMILY (MFS) PROFILE DOMAIN-CONTAINING PROTEIN"/>
    <property type="match status" value="1"/>
</dbReference>
<feature type="transmembrane region" description="Helical" evidence="6">
    <location>
        <begin position="349"/>
        <end position="371"/>
    </location>
</feature>
<feature type="transmembrane region" description="Helical" evidence="6">
    <location>
        <begin position="168"/>
        <end position="186"/>
    </location>
</feature>
<dbReference type="SUPFAM" id="SSF103473">
    <property type="entry name" value="MFS general substrate transporter"/>
    <property type="match status" value="1"/>
</dbReference>
<gene>
    <name evidence="7" type="ORF">H7C19_01020</name>
</gene>
<dbReference type="CDD" id="cd06173">
    <property type="entry name" value="MFS_MefA_like"/>
    <property type="match status" value="1"/>
</dbReference>
<dbReference type="Proteomes" id="UP000547209">
    <property type="component" value="Unassembled WGS sequence"/>
</dbReference>
<proteinExistence type="predicted"/>
<accession>A0A7X0VCT6</accession>
<sequence length="413" mass="44374">MKSQRGFGYLWAAQSLALFGDAFYVIALVTLVYRETGTATLTALVPIARVGALLVSGILAPLAIRRYPLVRILRFAQGTQTLFLVLMTIYCALSSGKVSLGMLFLFIALASLAEGCVAPARNSLLPRLVPEDRLVKANGYLSATDQSAQFVGWAIGGTLAATMGSANVLWLSAGLFTLLLAAVFGIREKDSSIPHDRAAEAEASKWQTIREGWVVIWRSRLLRTVTFTEVVEGVAGGVWAGALMLVFVQEQLHLGEEWWGFLNASYLIGAIAGGLIALSLSRRIDRALGAFAIGGAFIFGALTLAYAFAQVPGYALAISLLLGPPYQMKDIAKRTLFQKNVDAALLPKVFSAHGTVLYATFGISVFVMSAVSDLLGIQAAYLVSARLFLASTAFASLNWKAYRTTELRSDRSA</sequence>
<evidence type="ECO:0000256" key="3">
    <source>
        <dbReference type="ARBA" id="ARBA00022692"/>
    </source>
</evidence>
<feature type="transmembrane region" description="Helical" evidence="6">
    <location>
        <begin position="39"/>
        <end position="62"/>
    </location>
</feature>
<dbReference type="Gene3D" id="1.20.1250.20">
    <property type="entry name" value="MFS general substrate transporter like domains"/>
    <property type="match status" value="1"/>
</dbReference>
<evidence type="ECO:0000256" key="1">
    <source>
        <dbReference type="ARBA" id="ARBA00004651"/>
    </source>
</evidence>
<comment type="subcellular location">
    <subcellularLocation>
        <location evidence="1">Cell membrane</location>
        <topology evidence="1">Multi-pass membrane protein</topology>
    </subcellularLocation>
</comment>
<evidence type="ECO:0000256" key="4">
    <source>
        <dbReference type="ARBA" id="ARBA00022989"/>
    </source>
</evidence>
<dbReference type="RefSeq" id="WP_185140691.1">
    <property type="nucleotide sequence ID" value="NZ_JACJVP010000001.1"/>
</dbReference>
<keyword evidence="8" id="KW-1185">Reference proteome</keyword>
<dbReference type="InterPro" id="IPR036259">
    <property type="entry name" value="MFS_trans_sf"/>
</dbReference>